<evidence type="ECO:0000256" key="4">
    <source>
        <dbReference type="ARBA" id="ARBA00023014"/>
    </source>
</evidence>
<comment type="caution">
    <text evidence="6">The sequence shown here is derived from an EMBL/GenBank/DDBJ whole genome shotgun (WGS) entry which is preliminary data.</text>
</comment>
<dbReference type="PROSITE" id="PS51918">
    <property type="entry name" value="RADICAL_SAM"/>
    <property type="match status" value="1"/>
</dbReference>
<feature type="domain" description="Radical SAM core" evidence="5">
    <location>
        <begin position="23"/>
        <end position="256"/>
    </location>
</feature>
<keyword evidence="1" id="KW-0949">S-adenosyl-L-methionine</keyword>
<organism evidence="6 7">
    <name type="scientific">candidate division MSBL1 archaeon SCGC-AAA833F18</name>
    <dbReference type="NCBI Taxonomy" id="1698257"/>
    <lineage>
        <taxon>Archaea</taxon>
        <taxon>Methanobacteriati</taxon>
        <taxon>Methanobacteriota</taxon>
        <taxon>candidate division MSBL1</taxon>
    </lineage>
</organism>
<keyword evidence="4" id="KW-0411">Iron-sulfur</keyword>
<dbReference type="SUPFAM" id="SSF102114">
    <property type="entry name" value="Radical SAM enzymes"/>
    <property type="match status" value="1"/>
</dbReference>
<dbReference type="GO" id="GO:0051536">
    <property type="term" value="F:iron-sulfur cluster binding"/>
    <property type="evidence" value="ECO:0007669"/>
    <property type="project" value="UniProtKB-KW"/>
</dbReference>
<evidence type="ECO:0000256" key="3">
    <source>
        <dbReference type="ARBA" id="ARBA00023004"/>
    </source>
</evidence>
<keyword evidence="2" id="KW-0479">Metal-binding</keyword>
<name>A0A133VSC6_9EURY</name>
<dbReference type="InterPro" id="IPR013785">
    <property type="entry name" value="Aldolase_TIM"/>
</dbReference>
<evidence type="ECO:0000313" key="6">
    <source>
        <dbReference type="EMBL" id="KXB09335.1"/>
    </source>
</evidence>
<dbReference type="SFLD" id="SFLDG01082">
    <property type="entry name" value="B12-binding_domain_containing"/>
    <property type="match status" value="1"/>
</dbReference>
<reference evidence="6 7" key="1">
    <citation type="journal article" date="2016" name="Sci. Rep.">
        <title>Metabolic traits of an uncultured archaeal lineage -MSBL1- from brine pools of the Red Sea.</title>
        <authorList>
            <person name="Mwirichia R."/>
            <person name="Alam I."/>
            <person name="Rashid M."/>
            <person name="Vinu M."/>
            <person name="Ba-Alawi W."/>
            <person name="Anthony Kamau A."/>
            <person name="Kamanda Ngugi D."/>
            <person name="Goker M."/>
            <person name="Klenk H.P."/>
            <person name="Bajic V."/>
            <person name="Stingl U."/>
        </authorList>
    </citation>
    <scope>NUCLEOTIDE SEQUENCE [LARGE SCALE GENOMIC DNA]</scope>
    <source>
        <strain evidence="6">SCGC-AAA833F18</strain>
    </source>
</reference>
<dbReference type="SFLD" id="SFLDG01098">
    <property type="entry name" value="Uncharacterised_Radical_SAM_Su"/>
    <property type="match status" value="1"/>
</dbReference>
<accession>A0A133VSC6</accession>
<keyword evidence="7" id="KW-1185">Reference proteome</keyword>
<dbReference type="InterPro" id="IPR034422">
    <property type="entry name" value="HydE/PylB-like"/>
</dbReference>
<dbReference type="CDD" id="cd01335">
    <property type="entry name" value="Radical_SAM"/>
    <property type="match status" value="1"/>
</dbReference>
<evidence type="ECO:0000256" key="1">
    <source>
        <dbReference type="ARBA" id="ARBA00022691"/>
    </source>
</evidence>
<dbReference type="InterPro" id="IPR007197">
    <property type="entry name" value="rSAM"/>
</dbReference>
<dbReference type="PATRIC" id="fig|1698257.3.peg.264"/>
<evidence type="ECO:0000259" key="5">
    <source>
        <dbReference type="PROSITE" id="PS51918"/>
    </source>
</evidence>
<dbReference type="SMART" id="SM00729">
    <property type="entry name" value="Elp3"/>
    <property type="match status" value="1"/>
</dbReference>
<dbReference type="PANTHER" id="PTHR43726">
    <property type="entry name" value="3-METHYLORNITHINE SYNTHASE"/>
    <property type="match status" value="1"/>
</dbReference>
<sequence length="325" mass="36270">MVEFIRVSEGTGAVLGLWKQKLAIPPTTGYLMTYYDGRCTANCKFCPQARESEADIGKLSRVSWPKREFKNVLEALEENQDELKRICIQSINHPKIVNDLCEILAGIKETSDLPVSISCQPLENKDIQKLADKGIDRLGIPLDAVTPQIFNQIKGENAGGPYRWEDHLRALEEASTILGGEVSTHLIIGLGETEREAVELIQFLHDHGITVGLFAFTPILGTPLAEEDQPPVDAYRRIQLARHLIVNDLTNYSKMKFENGEISDFGASQADISSVLNSGEPFQTSGCPNCNRPFYNESPRGPIYNYPRKLDHEEIESIKSELNLS</sequence>
<gene>
    <name evidence="6" type="ORF">AKJ35_00950</name>
</gene>
<dbReference type="InterPro" id="IPR058240">
    <property type="entry name" value="rSAM_sf"/>
</dbReference>
<dbReference type="PANTHER" id="PTHR43726:SF1">
    <property type="entry name" value="BIOTIN SYNTHASE"/>
    <property type="match status" value="1"/>
</dbReference>
<dbReference type="GO" id="GO:0016740">
    <property type="term" value="F:transferase activity"/>
    <property type="evidence" value="ECO:0007669"/>
    <property type="project" value="TreeGrafter"/>
</dbReference>
<dbReference type="GO" id="GO:0046872">
    <property type="term" value="F:metal ion binding"/>
    <property type="evidence" value="ECO:0007669"/>
    <property type="project" value="UniProtKB-KW"/>
</dbReference>
<dbReference type="EMBL" id="LHYO01000007">
    <property type="protein sequence ID" value="KXB09335.1"/>
    <property type="molecule type" value="Genomic_DNA"/>
</dbReference>
<protein>
    <submittedName>
        <fullName evidence="6">Radical SAM protein</fullName>
    </submittedName>
</protein>
<dbReference type="AlphaFoldDB" id="A0A133VSC6"/>
<evidence type="ECO:0000256" key="2">
    <source>
        <dbReference type="ARBA" id="ARBA00022723"/>
    </source>
</evidence>
<dbReference type="Gene3D" id="3.20.20.70">
    <property type="entry name" value="Aldolase class I"/>
    <property type="match status" value="1"/>
</dbReference>
<proteinExistence type="predicted"/>
<dbReference type="Pfam" id="PF04055">
    <property type="entry name" value="Radical_SAM"/>
    <property type="match status" value="1"/>
</dbReference>
<dbReference type="Proteomes" id="UP000070399">
    <property type="component" value="Unassembled WGS sequence"/>
</dbReference>
<dbReference type="SFLD" id="SFLDS00029">
    <property type="entry name" value="Radical_SAM"/>
    <property type="match status" value="1"/>
</dbReference>
<dbReference type="InterPro" id="IPR006638">
    <property type="entry name" value="Elp3/MiaA/NifB-like_rSAM"/>
</dbReference>
<keyword evidence="3" id="KW-0408">Iron</keyword>
<evidence type="ECO:0000313" key="7">
    <source>
        <dbReference type="Proteomes" id="UP000070399"/>
    </source>
</evidence>